<dbReference type="RefSeq" id="WP_088570055.1">
    <property type="nucleotide sequence ID" value="NZ_FYEK01000003.1"/>
</dbReference>
<comment type="similarity">
    <text evidence="1">Belongs to the NAD(P)-dependent epimerase/dehydratase family.</text>
</comment>
<evidence type="ECO:0000256" key="1">
    <source>
        <dbReference type="ARBA" id="ARBA00007637"/>
    </source>
</evidence>
<dbReference type="EMBL" id="FYEK01000003">
    <property type="protein sequence ID" value="SNB52263.1"/>
    <property type="molecule type" value="Genomic_DNA"/>
</dbReference>
<reference evidence="4" key="1">
    <citation type="submission" date="2017-06" db="EMBL/GenBank/DDBJ databases">
        <authorList>
            <person name="Varghese N."/>
            <person name="Submissions S."/>
        </authorList>
    </citation>
    <scope>NUCLEOTIDE SEQUENCE [LARGE SCALE GENOMIC DNA]</scope>
    <source>
        <strain evidence="4">JAD2</strain>
    </source>
</reference>
<dbReference type="PANTHER" id="PTHR43000">
    <property type="entry name" value="DTDP-D-GLUCOSE 4,6-DEHYDRATASE-RELATED"/>
    <property type="match status" value="1"/>
</dbReference>
<protein>
    <submittedName>
        <fullName evidence="3">Nucleoside-diphosphate-sugar epimerase</fullName>
    </submittedName>
</protein>
<keyword evidence="4" id="KW-1185">Reference proteome</keyword>
<evidence type="ECO:0000259" key="2">
    <source>
        <dbReference type="Pfam" id="PF01370"/>
    </source>
</evidence>
<dbReference type="OrthoDB" id="9803061at2"/>
<organism evidence="3 4">
    <name type="scientific">Thermoflexus hugenholtzii JAD2</name>
    <dbReference type="NCBI Taxonomy" id="877466"/>
    <lineage>
        <taxon>Bacteria</taxon>
        <taxon>Bacillati</taxon>
        <taxon>Chloroflexota</taxon>
        <taxon>Thermoflexia</taxon>
        <taxon>Thermoflexales</taxon>
        <taxon>Thermoflexaceae</taxon>
        <taxon>Thermoflexus</taxon>
    </lineage>
</organism>
<feature type="domain" description="NAD-dependent epimerase/dehydratase" evidence="2">
    <location>
        <begin position="9"/>
        <end position="240"/>
    </location>
</feature>
<gene>
    <name evidence="3" type="ORF">SAMN02746019_00022820</name>
</gene>
<dbReference type="InterPro" id="IPR036291">
    <property type="entry name" value="NAD(P)-bd_dom_sf"/>
</dbReference>
<dbReference type="AlphaFoldDB" id="A0A212PZ22"/>
<dbReference type="Proteomes" id="UP000197025">
    <property type="component" value="Unassembled WGS sequence"/>
</dbReference>
<dbReference type="Gene3D" id="3.40.50.720">
    <property type="entry name" value="NAD(P)-binding Rossmann-like Domain"/>
    <property type="match status" value="1"/>
</dbReference>
<proteinExistence type="inferred from homology"/>
<evidence type="ECO:0000313" key="3">
    <source>
        <dbReference type="EMBL" id="SNB52263.1"/>
    </source>
</evidence>
<dbReference type="SUPFAM" id="SSF51735">
    <property type="entry name" value="NAD(P)-binding Rossmann-fold domains"/>
    <property type="match status" value="1"/>
</dbReference>
<dbReference type="InParanoid" id="A0A212PZ22"/>
<dbReference type="InterPro" id="IPR001509">
    <property type="entry name" value="Epimerase_deHydtase"/>
</dbReference>
<sequence length="316" mass="35045">MADLQGAPILITGGAGFIGAHLTRRLLEAGARVHLIVRPSTDLRRLAGMMDQVSIHRGDLLDAGEVREVVANVRPRWIFHLAFRRGHPHTPEERLGFLRSSLMGTAHLLEAARDSGITRLIHIGSSLEYGPYPRAIRERDPLRPTTDRGVAKAAASLLVAFYARAFGLPAVILRPFSVYGPGQPPEQLIPTLLRAALTGEEVRLTVPGYRHDFVFVEDVVEACLRAVARSVRPGEAFNIGTGIQWTNEEVAAWVESITGRPLRLRIGAHPPSPPDTSCWVADIRKAQRRLQWSPRWDLPAGLRRTLEWMQRHGDPA</sequence>
<evidence type="ECO:0000313" key="4">
    <source>
        <dbReference type="Proteomes" id="UP000197025"/>
    </source>
</evidence>
<accession>A0A212PZ22</accession>
<name>A0A212PZ22_9CHLR</name>
<dbReference type="Pfam" id="PF01370">
    <property type="entry name" value="Epimerase"/>
    <property type="match status" value="1"/>
</dbReference>